<organism evidence="2 3">
    <name type="scientific">Quercus lobata</name>
    <name type="common">Valley oak</name>
    <dbReference type="NCBI Taxonomy" id="97700"/>
    <lineage>
        <taxon>Eukaryota</taxon>
        <taxon>Viridiplantae</taxon>
        <taxon>Streptophyta</taxon>
        <taxon>Embryophyta</taxon>
        <taxon>Tracheophyta</taxon>
        <taxon>Spermatophyta</taxon>
        <taxon>Magnoliopsida</taxon>
        <taxon>eudicotyledons</taxon>
        <taxon>Gunneridae</taxon>
        <taxon>Pentapetalae</taxon>
        <taxon>rosids</taxon>
        <taxon>fabids</taxon>
        <taxon>Fagales</taxon>
        <taxon>Fagaceae</taxon>
        <taxon>Quercus</taxon>
    </lineage>
</organism>
<dbReference type="InParanoid" id="A0A7N2KYQ2"/>
<protein>
    <recommendedName>
        <fullName evidence="4">RNase H type-1 domain-containing protein</fullName>
    </recommendedName>
</protein>
<reference evidence="3" key="1">
    <citation type="journal article" date="2016" name="G3 (Bethesda)">
        <title>First Draft Assembly and Annotation of the Genome of a California Endemic Oak Quercus lobata Nee (Fagaceae).</title>
        <authorList>
            <person name="Sork V.L."/>
            <person name="Fitz-Gibbon S.T."/>
            <person name="Puiu D."/>
            <person name="Crepeau M."/>
            <person name="Gugger P.F."/>
            <person name="Sherman R."/>
            <person name="Stevens K."/>
            <person name="Langley C.H."/>
            <person name="Pellegrini M."/>
            <person name="Salzberg S.L."/>
        </authorList>
    </citation>
    <scope>NUCLEOTIDE SEQUENCE [LARGE SCALE GENOMIC DNA]</scope>
    <source>
        <strain evidence="3">cv. SW786</strain>
    </source>
</reference>
<evidence type="ECO:0000313" key="3">
    <source>
        <dbReference type="Proteomes" id="UP000594261"/>
    </source>
</evidence>
<sequence length="231" mass="25372">MALTNFILTVAGVSAVILLLRSDVKQSAVVFRRNVKHIRHWLEQESASATKAAEKAVPKELESKGRAHHTESVVVASREGGGDGGCCCEFFFFNGATGFRDKKRNRSAFGFEAANIQGESVFLAVNSSLVGAAEEFLLEAVADACLTAKYHGFHSILFLSDSRGLVKLFNTRKASVWQTNYRLADLNFLVQNGLLCHMILVPHMLLKTLCNVAKKAVQVPIKHCWLNPALL</sequence>
<dbReference type="AlphaFoldDB" id="A0A7N2KYQ2"/>
<keyword evidence="1" id="KW-0732">Signal</keyword>
<keyword evidence="3" id="KW-1185">Reference proteome</keyword>
<evidence type="ECO:0000256" key="1">
    <source>
        <dbReference type="SAM" id="SignalP"/>
    </source>
</evidence>
<dbReference type="PANTHER" id="PTHR35135:SF3">
    <property type="entry name" value="OS05G0517800 PROTEIN"/>
    <property type="match status" value="1"/>
</dbReference>
<dbReference type="PANTHER" id="PTHR35135">
    <property type="entry name" value="OS05G0517800 PROTEIN"/>
    <property type="match status" value="1"/>
</dbReference>
<dbReference type="Gramene" id="QL02p071008:mrna">
    <property type="protein sequence ID" value="QL02p071008:mrna"/>
    <property type="gene ID" value="QL02p071008"/>
</dbReference>
<name>A0A7N2KYQ2_QUELO</name>
<accession>A0A7N2KYQ2</accession>
<proteinExistence type="predicted"/>
<reference evidence="2" key="2">
    <citation type="submission" date="2021-01" db="UniProtKB">
        <authorList>
            <consortium name="EnsemblPlants"/>
        </authorList>
    </citation>
    <scope>IDENTIFICATION</scope>
</reference>
<evidence type="ECO:0000313" key="2">
    <source>
        <dbReference type="EnsemblPlants" id="QL02p071008:mrna"/>
    </source>
</evidence>
<feature type="chain" id="PRO_5029478487" description="RNase H type-1 domain-containing protein" evidence="1">
    <location>
        <begin position="16"/>
        <end position="231"/>
    </location>
</feature>
<dbReference type="EnsemblPlants" id="QL02p071008:mrna">
    <property type="protein sequence ID" value="QL02p071008:mrna"/>
    <property type="gene ID" value="QL02p071008"/>
</dbReference>
<feature type="signal peptide" evidence="1">
    <location>
        <begin position="1"/>
        <end position="15"/>
    </location>
</feature>
<dbReference type="Proteomes" id="UP000594261">
    <property type="component" value="Chromosome 2"/>
</dbReference>
<evidence type="ECO:0008006" key="4">
    <source>
        <dbReference type="Google" id="ProtNLM"/>
    </source>
</evidence>